<feature type="transmembrane region" description="Helical" evidence="1">
    <location>
        <begin position="43"/>
        <end position="66"/>
    </location>
</feature>
<keyword evidence="3" id="KW-1185">Reference proteome</keyword>
<dbReference type="EMBL" id="JAXCGZ010003982">
    <property type="protein sequence ID" value="KAK7082529.1"/>
    <property type="molecule type" value="Genomic_DNA"/>
</dbReference>
<proteinExistence type="predicted"/>
<gene>
    <name evidence="2" type="ORF">SK128_013271</name>
</gene>
<keyword evidence="1" id="KW-0812">Transmembrane</keyword>
<organism evidence="2 3">
    <name type="scientific">Halocaridina rubra</name>
    <name type="common">Hawaiian red shrimp</name>
    <dbReference type="NCBI Taxonomy" id="373956"/>
    <lineage>
        <taxon>Eukaryota</taxon>
        <taxon>Metazoa</taxon>
        <taxon>Ecdysozoa</taxon>
        <taxon>Arthropoda</taxon>
        <taxon>Crustacea</taxon>
        <taxon>Multicrustacea</taxon>
        <taxon>Malacostraca</taxon>
        <taxon>Eumalacostraca</taxon>
        <taxon>Eucarida</taxon>
        <taxon>Decapoda</taxon>
        <taxon>Pleocyemata</taxon>
        <taxon>Caridea</taxon>
        <taxon>Atyoidea</taxon>
        <taxon>Atyidae</taxon>
        <taxon>Halocaridina</taxon>
    </lineage>
</organism>
<feature type="transmembrane region" description="Helical" evidence="1">
    <location>
        <begin position="98"/>
        <end position="120"/>
    </location>
</feature>
<evidence type="ECO:0000256" key="1">
    <source>
        <dbReference type="SAM" id="Phobius"/>
    </source>
</evidence>
<accession>A0AAN8XN35</accession>
<reference evidence="2 3" key="1">
    <citation type="submission" date="2023-11" db="EMBL/GenBank/DDBJ databases">
        <title>Halocaridina rubra genome assembly.</title>
        <authorList>
            <person name="Smith C."/>
        </authorList>
    </citation>
    <scope>NUCLEOTIDE SEQUENCE [LARGE SCALE GENOMIC DNA]</scope>
    <source>
        <strain evidence="2">EP-1</strain>
        <tissue evidence="2">Whole</tissue>
    </source>
</reference>
<comment type="caution">
    <text evidence="2">The sequence shown here is derived from an EMBL/GenBank/DDBJ whole genome shotgun (WGS) entry which is preliminary data.</text>
</comment>
<keyword evidence="1" id="KW-1133">Transmembrane helix</keyword>
<dbReference type="Proteomes" id="UP001381693">
    <property type="component" value="Unassembled WGS sequence"/>
</dbReference>
<feature type="transmembrane region" description="Helical" evidence="1">
    <location>
        <begin position="201"/>
        <end position="222"/>
    </location>
</feature>
<protein>
    <submittedName>
        <fullName evidence="2">Uncharacterized protein</fullName>
    </submittedName>
</protein>
<keyword evidence="1" id="KW-0472">Membrane</keyword>
<evidence type="ECO:0000313" key="2">
    <source>
        <dbReference type="EMBL" id="KAK7082529.1"/>
    </source>
</evidence>
<evidence type="ECO:0000313" key="3">
    <source>
        <dbReference type="Proteomes" id="UP001381693"/>
    </source>
</evidence>
<dbReference type="AlphaFoldDB" id="A0AAN8XN35"/>
<sequence length="227" mass="25248">MSSSSSHMESGARKVKNRRYDDDDDNMEMGIGWRVLYSLGMPLLYIFGILLGIVAIICNGILTSYWSDLDPPKCWLYAKTPSNSIIYKFGSSVSNCEWVTFGGVAAVVLLVICGIIYFAAVRGKGVMNIAVYVLMVLSLLSTLLMLAATCTLTEGLRVTCASMGLNPFNSRGVDCHDQLDLRVKMYNLSITSSTLIAGALYTYWPCTIIMFIITIFHLLSCYRRCYR</sequence>
<feature type="transmembrane region" description="Helical" evidence="1">
    <location>
        <begin position="129"/>
        <end position="148"/>
    </location>
</feature>
<name>A0AAN8XN35_HALRR</name>